<dbReference type="Proteomes" id="UP000682111">
    <property type="component" value="Unassembled WGS sequence"/>
</dbReference>
<dbReference type="EMBL" id="BORC01000002">
    <property type="protein sequence ID" value="GIN61856.1"/>
    <property type="molecule type" value="Genomic_DNA"/>
</dbReference>
<proteinExistence type="predicted"/>
<keyword evidence="2" id="KW-1185">Reference proteome</keyword>
<reference evidence="1" key="1">
    <citation type="submission" date="2021-03" db="EMBL/GenBank/DDBJ databases">
        <title>Antimicrobial resistance genes in bacteria isolated from Japanese honey, and their potential for conferring macrolide and lincosamide resistance in the American foulbrood pathogen Paenibacillus larvae.</title>
        <authorList>
            <person name="Okamoto M."/>
            <person name="Kumagai M."/>
            <person name="Kanamori H."/>
            <person name="Takamatsu D."/>
        </authorList>
    </citation>
    <scope>NUCLEOTIDE SEQUENCE</scope>
    <source>
        <strain evidence="1">J27TS8</strain>
    </source>
</reference>
<evidence type="ECO:0000313" key="1">
    <source>
        <dbReference type="EMBL" id="GIN61856.1"/>
    </source>
</evidence>
<organism evidence="1 2">
    <name type="scientific">Robertmurraya siralis</name>
    <dbReference type="NCBI Taxonomy" id="77777"/>
    <lineage>
        <taxon>Bacteria</taxon>
        <taxon>Bacillati</taxon>
        <taxon>Bacillota</taxon>
        <taxon>Bacilli</taxon>
        <taxon>Bacillales</taxon>
        <taxon>Bacillaceae</taxon>
        <taxon>Robertmurraya</taxon>
    </lineage>
</organism>
<protein>
    <submittedName>
        <fullName evidence="1">Uncharacterized protein</fullName>
    </submittedName>
</protein>
<dbReference type="AlphaFoldDB" id="A0A919WH25"/>
<name>A0A919WH25_9BACI</name>
<accession>A0A919WH25</accession>
<evidence type="ECO:0000313" key="2">
    <source>
        <dbReference type="Proteomes" id="UP000682111"/>
    </source>
</evidence>
<gene>
    <name evidence="1" type="ORF">J27TS8_18490</name>
</gene>
<sequence length="116" mass="13465">MEQTIILKEVGHIYMKVITLCGSTKFKEQFEKTNAYLTMQGNIVISLGFFEQSEGIEITQEQVRLFEKIHYEKINISDEIVVIDVDGYIGNSTRKEIEYAKKQGKSVRYYSQIDIT</sequence>
<comment type="caution">
    <text evidence="1">The sequence shown here is derived from an EMBL/GenBank/DDBJ whole genome shotgun (WGS) entry which is preliminary data.</text>
</comment>